<protein>
    <submittedName>
        <fullName evidence="1">Uncharacterized protein</fullName>
    </submittedName>
</protein>
<proteinExistence type="predicted"/>
<dbReference type="RefSeq" id="XP_012647418.1">
    <property type="nucleotide sequence ID" value="XM_012791964.1"/>
</dbReference>
<dbReference type="OrthoDB" id="410044at2759"/>
<name>I7J8E0_BABMR</name>
<keyword evidence="2" id="KW-1185">Reference proteome</keyword>
<evidence type="ECO:0000313" key="2">
    <source>
        <dbReference type="Proteomes" id="UP000002899"/>
    </source>
</evidence>
<organism evidence="1 2">
    <name type="scientific">Babesia microti (strain RI)</name>
    <dbReference type="NCBI Taxonomy" id="1133968"/>
    <lineage>
        <taxon>Eukaryota</taxon>
        <taxon>Sar</taxon>
        <taxon>Alveolata</taxon>
        <taxon>Apicomplexa</taxon>
        <taxon>Aconoidasida</taxon>
        <taxon>Piroplasmida</taxon>
        <taxon>Babesiidae</taxon>
        <taxon>Babesia</taxon>
    </lineage>
</organism>
<accession>I7J8E0</accession>
<dbReference type="VEuPathDB" id="PiroplasmaDB:BMR1_01G01757"/>
<dbReference type="AlphaFoldDB" id="I7J8E0"/>
<dbReference type="OMA" id="EQIVCNM"/>
<evidence type="ECO:0000313" key="1">
    <source>
        <dbReference type="EMBL" id="CCF72809.1"/>
    </source>
</evidence>
<dbReference type="KEGG" id="bmic:BMR1_01G01757"/>
<dbReference type="EMBL" id="FO082871">
    <property type="protein sequence ID" value="CCF72809.1"/>
    <property type="molecule type" value="Genomic_DNA"/>
</dbReference>
<reference evidence="1 2" key="3">
    <citation type="journal article" date="2016" name="Sci. Rep.">
        <title>Genome-wide diversity and gene expression profiling of Babesia microti isolates identify polymorphic genes that mediate host-pathogen interactions.</title>
        <authorList>
            <person name="Silva J.C."/>
            <person name="Cornillot E."/>
            <person name="McCracken C."/>
            <person name="Usmani-Brown S."/>
            <person name="Dwivedi A."/>
            <person name="Ifeonu O.O."/>
            <person name="Crabtree J."/>
            <person name="Gotia H.T."/>
            <person name="Virji A.Z."/>
            <person name="Reynes C."/>
            <person name="Colinge J."/>
            <person name="Kumar V."/>
            <person name="Lawres L."/>
            <person name="Pazzi J.E."/>
            <person name="Pablo J.V."/>
            <person name="Hung C."/>
            <person name="Brancato J."/>
            <person name="Kumari P."/>
            <person name="Orvis J."/>
            <person name="Tretina K."/>
            <person name="Chibucos M."/>
            <person name="Ott S."/>
            <person name="Sadzewicz L."/>
            <person name="Sengamalay N."/>
            <person name="Shetty A.C."/>
            <person name="Su Q."/>
            <person name="Tallon L."/>
            <person name="Fraser C.M."/>
            <person name="Frutos R."/>
            <person name="Molina D.M."/>
            <person name="Krause P.J."/>
            <person name="Ben Mamoun C."/>
        </authorList>
    </citation>
    <scope>NUCLEOTIDE SEQUENCE [LARGE SCALE GENOMIC DNA]</scope>
    <source>
        <strain evidence="1 2">RI</strain>
    </source>
</reference>
<gene>
    <name evidence="1" type="ORF">BMR1_01G01757</name>
</gene>
<sequence>MMDRRGRSDICQMRPLRDCLKRNMDDIRKCIKEVEIFEKTCGEGVNYVHSREGLDDTRSGLFSGRRHL</sequence>
<dbReference type="Proteomes" id="UP000002899">
    <property type="component" value="Chromosome I"/>
</dbReference>
<dbReference type="GeneID" id="24423423"/>
<reference evidence="1 2" key="1">
    <citation type="journal article" date="2012" name="Nucleic Acids Res.">
        <title>Sequencing of the smallest Apicomplexan genome from the human pathogen Babesia microti.</title>
        <authorList>
            <person name="Cornillot E."/>
            <person name="Hadj-Kaddour K."/>
            <person name="Dassouli A."/>
            <person name="Noel B."/>
            <person name="Ranwez V."/>
            <person name="Vacherie B."/>
            <person name="Augagneur Y."/>
            <person name="Bres V."/>
            <person name="Duclos A."/>
            <person name="Randazzo S."/>
            <person name="Carcy B."/>
            <person name="Debierre-Grockiego F."/>
            <person name="Delbecq S."/>
            <person name="Moubri-Menage K."/>
            <person name="Shams-Eldin H."/>
            <person name="Usmani-Brown S."/>
            <person name="Bringaud F."/>
            <person name="Wincker P."/>
            <person name="Vivares C.P."/>
            <person name="Schwarz R.T."/>
            <person name="Schetters T.P."/>
            <person name="Krause P.J."/>
            <person name="Gorenflot A."/>
            <person name="Berry V."/>
            <person name="Barbe V."/>
            <person name="Ben Mamoun C."/>
        </authorList>
    </citation>
    <scope>NUCLEOTIDE SEQUENCE [LARGE SCALE GENOMIC DNA]</scope>
    <source>
        <strain evidence="1 2">RI</strain>
    </source>
</reference>
<reference evidence="1 2" key="2">
    <citation type="journal article" date="2013" name="PLoS ONE">
        <title>Whole genome mapping and re-organization of the nuclear and mitochondrial genomes of Babesia microti isolates.</title>
        <authorList>
            <person name="Cornillot E."/>
            <person name="Dassouli A."/>
            <person name="Garg A."/>
            <person name="Pachikara N."/>
            <person name="Randazzo S."/>
            <person name="Depoix D."/>
            <person name="Carcy B."/>
            <person name="Delbecq S."/>
            <person name="Frutos R."/>
            <person name="Silva J.C."/>
            <person name="Sutton R."/>
            <person name="Krause P.J."/>
            <person name="Mamoun C.B."/>
        </authorList>
    </citation>
    <scope>NUCLEOTIDE SEQUENCE [LARGE SCALE GENOMIC DNA]</scope>
    <source>
        <strain evidence="1 2">RI</strain>
    </source>
</reference>